<dbReference type="SUPFAM" id="SSF49401">
    <property type="entry name" value="Bacterial adhesins"/>
    <property type="match status" value="1"/>
</dbReference>
<comment type="caution">
    <text evidence="7">The sequence shown here is derived from an EMBL/GenBank/DDBJ whole genome shotgun (WGS) entry which is preliminary data.</text>
</comment>
<evidence type="ECO:0000256" key="1">
    <source>
        <dbReference type="ARBA" id="ARBA00004561"/>
    </source>
</evidence>
<dbReference type="Pfam" id="PF00419">
    <property type="entry name" value="Fimbrial"/>
    <property type="match status" value="1"/>
</dbReference>
<dbReference type="GO" id="GO:0009289">
    <property type="term" value="C:pilus"/>
    <property type="evidence" value="ECO:0007669"/>
    <property type="project" value="UniProtKB-SubCell"/>
</dbReference>
<comment type="subcellular location">
    <subcellularLocation>
        <location evidence="1">Fimbrium</location>
    </subcellularLocation>
</comment>
<dbReference type="AlphaFoldDB" id="A0A9X3E422"/>
<dbReference type="InterPro" id="IPR000259">
    <property type="entry name" value="Adhesion_dom_fimbrial"/>
</dbReference>
<evidence type="ECO:0000256" key="5">
    <source>
        <dbReference type="SAM" id="SignalP"/>
    </source>
</evidence>
<dbReference type="InterPro" id="IPR008966">
    <property type="entry name" value="Adhesion_dom_sf"/>
</dbReference>
<dbReference type="PANTHER" id="PTHR33420:SF12">
    <property type="entry name" value="FIMBRIN-LIKE PROTEIN FIMI-RELATED"/>
    <property type="match status" value="1"/>
</dbReference>
<sequence length="183" mass="18320">MKFKSLSIAAVSAFGISVSAFAADPVTVKGGTVNFTGELVNAACAVSTASSNQTVSLGQYRTARLAKAGDKTAPVPFSIKLSDCDPTVQKTAAIAFQGTAAEGGTNLLGLSASSANGTVAKNVGLQITDHTAKALGITGAAFSTPQALLDGENALQFNAYYVATGIATAGDANASATFTVKYE</sequence>
<evidence type="ECO:0000313" key="8">
    <source>
        <dbReference type="Proteomes" id="UP001146019"/>
    </source>
</evidence>
<evidence type="ECO:0000313" key="7">
    <source>
        <dbReference type="EMBL" id="MCX5469034.1"/>
    </source>
</evidence>
<reference evidence="7" key="1">
    <citation type="submission" date="2022-11" db="EMBL/GenBank/DDBJ databases">
        <title>Biodiversity and phylogenetic relationships of bacteria.</title>
        <authorList>
            <person name="Machado R.A.R."/>
            <person name="Bhat A."/>
            <person name="Loulou A."/>
            <person name="Kallel S."/>
        </authorList>
    </citation>
    <scope>NUCLEOTIDE SEQUENCE</scope>
    <source>
        <strain evidence="7">A-IN1</strain>
    </source>
</reference>
<keyword evidence="8" id="KW-1185">Reference proteome</keyword>
<accession>A0A9X3E422</accession>
<evidence type="ECO:0000259" key="6">
    <source>
        <dbReference type="Pfam" id="PF00419"/>
    </source>
</evidence>
<dbReference type="Proteomes" id="UP001146019">
    <property type="component" value="Unassembled WGS sequence"/>
</dbReference>
<proteinExistence type="inferred from homology"/>
<organism evidence="7 8">
    <name type="scientific">Acinetobacter nematophilus</name>
    <dbReference type="NCBI Taxonomy" id="2994642"/>
    <lineage>
        <taxon>Bacteria</taxon>
        <taxon>Pseudomonadati</taxon>
        <taxon>Pseudomonadota</taxon>
        <taxon>Gammaproteobacteria</taxon>
        <taxon>Moraxellales</taxon>
        <taxon>Moraxellaceae</taxon>
        <taxon>Acinetobacter</taxon>
    </lineage>
</organism>
<dbReference type="InterPro" id="IPR036937">
    <property type="entry name" value="Adhesion_dom_fimbrial_sf"/>
</dbReference>
<protein>
    <submittedName>
        <fullName evidence="7">Type 1 fimbrial major subunit FimA</fullName>
    </submittedName>
</protein>
<keyword evidence="3 5" id="KW-0732">Signal</keyword>
<dbReference type="InterPro" id="IPR050263">
    <property type="entry name" value="Bact_Fimbrial_Adh_Pro"/>
</dbReference>
<name>A0A9X3E422_9GAMM</name>
<evidence type="ECO:0000256" key="2">
    <source>
        <dbReference type="ARBA" id="ARBA00006671"/>
    </source>
</evidence>
<dbReference type="NCBIfam" id="NF011741">
    <property type="entry name" value="PRK15194.1"/>
    <property type="match status" value="1"/>
</dbReference>
<comment type="similarity">
    <text evidence="2">Belongs to the fimbrial protein family.</text>
</comment>
<evidence type="ECO:0000256" key="4">
    <source>
        <dbReference type="ARBA" id="ARBA00023263"/>
    </source>
</evidence>
<dbReference type="RefSeq" id="WP_266131108.1">
    <property type="nucleotide sequence ID" value="NZ_JAPKMY010000008.1"/>
</dbReference>
<feature type="chain" id="PRO_5040893351" evidence="5">
    <location>
        <begin position="23"/>
        <end position="183"/>
    </location>
</feature>
<evidence type="ECO:0000256" key="3">
    <source>
        <dbReference type="ARBA" id="ARBA00022729"/>
    </source>
</evidence>
<dbReference type="PANTHER" id="PTHR33420">
    <property type="entry name" value="FIMBRIAL SUBUNIT ELFA-RELATED"/>
    <property type="match status" value="1"/>
</dbReference>
<keyword evidence="4" id="KW-0281">Fimbrium</keyword>
<feature type="domain" description="Fimbrial-type adhesion" evidence="6">
    <location>
        <begin position="34"/>
        <end position="183"/>
    </location>
</feature>
<dbReference type="EMBL" id="JAPKMY010000008">
    <property type="protein sequence ID" value="MCX5469034.1"/>
    <property type="molecule type" value="Genomic_DNA"/>
</dbReference>
<gene>
    <name evidence="7" type="primary">fimA</name>
    <name evidence="7" type="ORF">OSH00_14990</name>
</gene>
<dbReference type="Gene3D" id="2.60.40.1090">
    <property type="entry name" value="Fimbrial-type adhesion domain"/>
    <property type="match status" value="1"/>
</dbReference>
<feature type="signal peptide" evidence="5">
    <location>
        <begin position="1"/>
        <end position="22"/>
    </location>
</feature>
<dbReference type="GO" id="GO:0043709">
    <property type="term" value="P:cell adhesion involved in single-species biofilm formation"/>
    <property type="evidence" value="ECO:0007669"/>
    <property type="project" value="TreeGrafter"/>
</dbReference>